<dbReference type="InterPro" id="IPR050115">
    <property type="entry name" value="Proteasome_alpha"/>
</dbReference>
<evidence type="ECO:0000313" key="5">
    <source>
        <dbReference type="EMBL" id="CAD7666680.1"/>
    </source>
</evidence>
<keyword evidence="1 2" id="KW-0647">Proteasome</keyword>
<dbReference type="SUPFAM" id="SSF56235">
    <property type="entry name" value="N-terminal nucleophile aminohydrolases (Ntn hydrolases)"/>
    <property type="match status" value="1"/>
</dbReference>
<dbReference type="AlphaFoldDB" id="A0A811XQ47"/>
<dbReference type="Pfam" id="PF10584">
    <property type="entry name" value="Proteasome_A_N"/>
    <property type="match status" value="1"/>
</dbReference>
<comment type="caution">
    <text evidence="5">The sequence shown here is derived from an EMBL/GenBank/DDBJ whole genome shotgun (WGS) entry which is preliminary data.</text>
</comment>
<dbReference type="InterPro" id="IPR001353">
    <property type="entry name" value="Proteasome_sua/b"/>
</dbReference>
<keyword evidence="3" id="KW-0539">Nucleus</keyword>
<keyword evidence="3" id="KW-0963">Cytoplasm</keyword>
<dbReference type="Pfam" id="PF00227">
    <property type="entry name" value="Proteasome"/>
    <property type="match status" value="1"/>
</dbReference>
<dbReference type="PROSITE" id="PS51475">
    <property type="entry name" value="PROTEASOME_ALPHA_2"/>
    <property type="match status" value="1"/>
</dbReference>
<dbReference type="GO" id="GO:0005737">
    <property type="term" value="C:cytoplasm"/>
    <property type="evidence" value="ECO:0007669"/>
    <property type="project" value="UniProtKB-SubCell"/>
</dbReference>
<accession>A0A811XQ47</accession>
<feature type="domain" description="Proteasome alpha-type subunits" evidence="4">
    <location>
        <begin position="6"/>
        <end position="28"/>
    </location>
</feature>
<comment type="subunit">
    <text evidence="3">The 26S proteasome consists of a 20S proteasome core and two 19S regulatory subunits.</text>
</comment>
<proteinExistence type="inferred from homology"/>
<dbReference type="PANTHER" id="PTHR11599">
    <property type="entry name" value="PROTEASOME SUBUNIT ALPHA/BETA"/>
    <property type="match status" value="1"/>
</dbReference>
<comment type="similarity">
    <text evidence="2 3">Belongs to the peptidase T1A family.</text>
</comment>
<evidence type="ECO:0000259" key="4">
    <source>
        <dbReference type="PROSITE" id="PS00388"/>
    </source>
</evidence>
<dbReference type="Gene3D" id="3.60.20.10">
    <property type="entry name" value="Glutamine Phosphoribosylpyrophosphate, subunit 1, domain 1"/>
    <property type="match status" value="1"/>
</dbReference>
<dbReference type="SMART" id="SM00948">
    <property type="entry name" value="Proteasome_A_N"/>
    <property type="match status" value="1"/>
</dbReference>
<dbReference type="GO" id="GO:0006511">
    <property type="term" value="P:ubiquitin-dependent protein catabolic process"/>
    <property type="evidence" value="ECO:0007669"/>
    <property type="project" value="InterPro"/>
</dbReference>
<evidence type="ECO:0000256" key="2">
    <source>
        <dbReference type="PROSITE-ProRule" id="PRU00808"/>
    </source>
</evidence>
<sequence>MAEHSYSFSLTTFSPSGKLVQIEYALAAVAGGAPSVGIKKKQKSILYDEQSVHKVEPITKHIGLVYTRKLAQQYYLVYQEPIPTAQLVQRSGGVRPFGVSLLICGWNEGRPYLSQSDPSGAYFAWKATAMGKNYVNGKTLLEKRYNEDLELEDAIHTAILTLKESFEGQMTDDNIEVAICNEAGFRRLTPTEVKDYLAAIV</sequence>
<name>A0A811XQ47_NYCPR</name>
<evidence type="ECO:0000256" key="3">
    <source>
        <dbReference type="RuleBase" id="RU000551"/>
    </source>
</evidence>
<dbReference type="CDD" id="cd03750">
    <property type="entry name" value="proteasome_alpha_type_2"/>
    <property type="match status" value="1"/>
</dbReference>
<dbReference type="EMBL" id="CAJHUB010000627">
    <property type="protein sequence ID" value="CAD7666680.1"/>
    <property type="molecule type" value="Genomic_DNA"/>
</dbReference>
<dbReference type="GO" id="GO:0019773">
    <property type="term" value="C:proteasome core complex, alpha-subunit complex"/>
    <property type="evidence" value="ECO:0007669"/>
    <property type="project" value="UniProtKB-UniRule"/>
</dbReference>
<dbReference type="InterPro" id="IPR000426">
    <property type="entry name" value="Proteasome_asu_N"/>
</dbReference>
<comment type="subcellular location">
    <subcellularLocation>
        <location evidence="3">Cytoplasm</location>
    </subcellularLocation>
    <subcellularLocation>
        <location evidence="3">Nucleus</location>
    </subcellularLocation>
</comment>
<protein>
    <recommendedName>
        <fullName evidence="3">Proteasome subunit alpha type</fullName>
    </recommendedName>
</protein>
<keyword evidence="6" id="KW-1185">Reference proteome</keyword>
<gene>
    <name evidence="5" type="ORF">NYPRO_LOCUS223</name>
</gene>
<evidence type="ECO:0000313" key="6">
    <source>
        <dbReference type="Proteomes" id="UP000645828"/>
    </source>
</evidence>
<dbReference type="PROSITE" id="PS00388">
    <property type="entry name" value="PROTEASOME_ALPHA_1"/>
    <property type="match status" value="1"/>
</dbReference>
<evidence type="ECO:0000256" key="1">
    <source>
        <dbReference type="ARBA" id="ARBA00022942"/>
    </source>
</evidence>
<dbReference type="GO" id="GO:0005634">
    <property type="term" value="C:nucleus"/>
    <property type="evidence" value="ECO:0007669"/>
    <property type="project" value="UniProtKB-SubCell"/>
</dbReference>
<dbReference type="Proteomes" id="UP000645828">
    <property type="component" value="Unassembled WGS sequence"/>
</dbReference>
<dbReference type="InterPro" id="IPR023332">
    <property type="entry name" value="Proteasome_alpha-type"/>
</dbReference>
<organism evidence="5 6">
    <name type="scientific">Nyctereutes procyonoides</name>
    <name type="common">Raccoon dog</name>
    <name type="synonym">Canis procyonoides</name>
    <dbReference type="NCBI Taxonomy" id="34880"/>
    <lineage>
        <taxon>Eukaryota</taxon>
        <taxon>Metazoa</taxon>
        <taxon>Chordata</taxon>
        <taxon>Craniata</taxon>
        <taxon>Vertebrata</taxon>
        <taxon>Euteleostomi</taxon>
        <taxon>Mammalia</taxon>
        <taxon>Eutheria</taxon>
        <taxon>Laurasiatheria</taxon>
        <taxon>Carnivora</taxon>
        <taxon>Caniformia</taxon>
        <taxon>Canidae</taxon>
        <taxon>Nyctereutes</taxon>
    </lineage>
</organism>
<dbReference type="InterPro" id="IPR029055">
    <property type="entry name" value="Ntn_hydrolases_N"/>
</dbReference>
<reference evidence="5" key="1">
    <citation type="submission" date="2020-12" db="EMBL/GenBank/DDBJ databases">
        <authorList>
            <consortium name="Molecular Ecology Group"/>
        </authorList>
    </citation>
    <scope>NUCLEOTIDE SEQUENCE</scope>
    <source>
        <strain evidence="5">TBG_1078</strain>
    </source>
</reference>